<dbReference type="OrthoDB" id="566138at2759"/>
<dbReference type="InterPro" id="IPR023631">
    <property type="entry name" value="Amidase_dom"/>
</dbReference>
<dbReference type="EMBL" id="WIGM01000484">
    <property type="protein sequence ID" value="KAF6823951.1"/>
    <property type="molecule type" value="Genomic_DNA"/>
</dbReference>
<accession>A0A8H6N935</accession>
<dbReference type="Gene3D" id="3.90.1300.10">
    <property type="entry name" value="Amidase signature (AS) domain"/>
    <property type="match status" value="1"/>
</dbReference>
<feature type="domain" description="Amidase" evidence="1">
    <location>
        <begin position="321"/>
        <end position="408"/>
    </location>
</feature>
<dbReference type="Pfam" id="PF01425">
    <property type="entry name" value="Amidase"/>
    <property type="match status" value="2"/>
</dbReference>
<name>A0A8H6N935_9PEZI</name>
<dbReference type="PANTHER" id="PTHR42678">
    <property type="entry name" value="AMIDASE"/>
    <property type="match status" value="1"/>
</dbReference>
<gene>
    <name evidence="2" type="ORF">CMUS01_10466</name>
</gene>
<evidence type="ECO:0000313" key="3">
    <source>
        <dbReference type="Proteomes" id="UP000639643"/>
    </source>
</evidence>
<sequence>MGFQSGSFTARDLVSAYLKRIQILDRSGPQINSTLSLSPTVLDEADGLDRHLASTGGLRGKLNGIPVLVKDQTLRASSPHTDRLPQKPNADATVDRKLKESGALIFGKTMMAEWATAWFSASSATDYAFTENPYDLDRDVGASSGGSGAAVAANLCLLAVGEDTGGSIRLSSSFCNLTQDAPGPIARTVTDCALMLDCMVGFKPQGNLTGYAATAAALGLPRGGSYAANLSSGVRKIQSATFGVVRRFFGDGNDPDCAAVNSVMESAVAKPRSQGARFVDVHIPNLKHYMGSPLTFHRRYCSDINDFLAGKPDLPLLARDKFRRKVEMLTVSRGLDALVFPSVQVPPPRIDAENSRFWVDGEEVFPTNTFLASITRLPAVSLLAGFTADGLPVGMEIVGLGFQEQHLLELAYGIDSVLQARIAPRGL</sequence>
<reference evidence="2" key="1">
    <citation type="journal article" date="2020" name="Phytopathology">
        <title>Genome Sequence Resources of Colletotrichum truncatum, C. plurivorum, C. musicola, and C. sojae: Four Species Pathogenic to Soybean (Glycine max).</title>
        <authorList>
            <person name="Rogerio F."/>
            <person name="Boufleur T.R."/>
            <person name="Ciampi-Guillardi M."/>
            <person name="Sukno S.A."/>
            <person name="Thon M.R."/>
            <person name="Massola Junior N.S."/>
            <person name="Baroncelli R."/>
        </authorList>
    </citation>
    <scope>NUCLEOTIDE SEQUENCE</scope>
    <source>
        <strain evidence="2">LFN0074</strain>
    </source>
</reference>
<evidence type="ECO:0000259" key="1">
    <source>
        <dbReference type="Pfam" id="PF01425"/>
    </source>
</evidence>
<dbReference type="PANTHER" id="PTHR42678:SF34">
    <property type="entry name" value="OS04G0183300 PROTEIN"/>
    <property type="match status" value="1"/>
</dbReference>
<comment type="caution">
    <text evidence="2">The sequence shown here is derived from an EMBL/GenBank/DDBJ whole genome shotgun (WGS) entry which is preliminary data.</text>
</comment>
<organism evidence="2 3">
    <name type="scientific">Colletotrichum musicola</name>
    <dbReference type="NCBI Taxonomy" id="2175873"/>
    <lineage>
        <taxon>Eukaryota</taxon>
        <taxon>Fungi</taxon>
        <taxon>Dikarya</taxon>
        <taxon>Ascomycota</taxon>
        <taxon>Pezizomycotina</taxon>
        <taxon>Sordariomycetes</taxon>
        <taxon>Hypocreomycetidae</taxon>
        <taxon>Glomerellales</taxon>
        <taxon>Glomerellaceae</taxon>
        <taxon>Colletotrichum</taxon>
        <taxon>Colletotrichum orchidearum species complex</taxon>
    </lineage>
</organism>
<dbReference type="SUPFAM" id="SSF75304">
    <property type="entry name" value="Amidase signature (AS) enzymes"/>
    <property type="match status" value="1"/>
</dbReference>
<evidence type="ECO:0000313" key="2">
    <source>
        <dbReference type="EMBL" id="KAF6823951.1"/>
    </source>
</evidence>
<protein>
    <recommendedName>
        <fullName evidence="1">Amidase domain-containing protein</fullName>
    </recommendedName>
</protein>
<dbReference type="AlphaFoldDB" id="A0A8H6N935"/>
<dbReference type="InterPro" id="IPR036928">
    <property type="entry name" value="AS_sf"/>
</dbReference>
<feature type="domain" description="Amidase" evidence="1">
    <location>
        <begin position="12"/>
        <end position="177"/>
    </location>
</feature>
<keyword evidence="3" id="KW-1185">Reference proteome</keyword>
<proteinExistence type="predicted"/>
<dbReference type="Proteomes" id="UP000639643">
    <property type="component" value="Unassembled WGS sequence"/>
</dbReference>